<reference evidence="2 3" key="1">
    <citation type="submission" date="2020-02" db="EMBL/GenBank/DDBJ databases">
        <authorList>
            <person name="Zheng R.K."/>
            <person name="Sun C.M."/>
        </authorList>
    </citation>
    <scope>NUCLEOTIDE SEQUENCE [LARGE SCALE GENOMIC DNA]</scope>
    <source>
        <strain evidence="3">zrk13</strain>
    </source>
</reference>
<evidence type="ECO:0000313" key="2">
    <source>
        <dbReference type="EMBL" id="QMS85941.1"/>
    </source>
</evidence>
<evidence type="ECO:0000313" key="3">
    <source>
        <dbReference type="Proteomes" id="UP000514720"/>
    </source>
</evidence>
<dbReference type="InterPro" id="IPR005146">
    <property type="entry name" value="B3/B4_tRNA-bd"/>
</dbReference>
<dbReference type="Gene3D" id="3.50.40.10">
    <property type="entry name" value="Phenylalanyl-trna Synthetase, Chain B, domain 3"/>
    <property type="match status" value="1"/>
</dbReference>
<proteinExistence type="predicted"/>
<organism evidence="2 3">
    <name type="scientific">Candidatus Xianfuyuplasma coldseepsis</name>
    <dbReference type="NCBI Taxonomy" id="2782163"/>
    <lineage>
        <taxon>Bacteria</taxon>
        <taxon>Bacillati</taxon>
        <taxon>Mycoplasmatota</taxon>
        <taxon>Mollicutes</taxon>
        <taxon>Candidatus Izemoplasmatales</taxon>
        <taxon>Candidatus Izemoplasmataceae</taxon>
        <taxon>Candidatus Xianfuyuplasma</taxon>
    </lineage>
</organism>
<dbReference type="Pfam" id="PF03483">
    <property type="entry name" value="B3_4"/>
    <property type="match status" value="1"/>
</dbReference>
<dbReference type="RefSeq" id="WP_258877755.1">
    <property type="nucleotide sequence ID" value="NZ_CP048914.1"/>
</dbReference>
<feature type="domain" description="B3/B4 tRNA-binding" evidence="1">
    <location>
        <begin position="60"/>
        <end position="208"/>
    </location>
</feature>
<dbReference type="PANTHER" id="PTHR39209">
    <property type="match status" value="1"/>
</dbReference>
<gene>
    <name evidence="2" type="ORF">G4Z02_09330</name>
</gene>
<dbReference type="SUPFAM" id="SSF56037">
    <property type="entry name" value="PheT/TilS domain"/>
    <property type="match status" value="1"/>
</dbReference>
<protein>
    <recommendedName>
        <fullName evidence="1">B3/B4 tRNA-binding domain-containing protein</fullName>
    </recommendedName>
</protein>
<dbReference type="InterPro" id="IPR020825">
    <property type="entry name" value="Phe-tRNA_synthase-like_B3/B4"/>
</dbReference>
<evidence type="ECO:0000259" key="1">
    <source>
        <dbReference type="SMART" id="SM00873"/>
    </source>
</evidence>
<dbReference type="SMART" id="SM00873">
    <property type="entry name" value="B3_4"/>
    <property type="match status" value="1"/>
</dbReference>
<dbReference type="EMBL" id="CP048914">
    <property type="protein sequence ID" value="QMS85941.1"/>
    <property type="molecule type" value="Genomic_DNA"/>
</dbReference>
<dbReference type="AlphaFoldDB" id="A0A7L7KT00"/>
<sequence>MKITIDSSIQTKVPQFHVAVLIANVTVDSRSELNQIVHDYESSISSQYDISDVVNLPIIKEGRDAYKAFGKDPSRYRLAVESLYRRIVKGNALYRINNVVDLGNVLSLHTRKSVAVLDYHQIKGDVVIRLGTSNDEYYGIGRGKLNIEHIPLYEDEIGPFGSTTSDTDRTKITMKTSKILLFIISFTGTQSLQEELDFAADIYSKYADATIVEQRII</sequence>
<dbReference type="GO" id="GO:0003723">
    <property type="term" value="F:RNA binding"/>
    <property type="evidence" value="ECO:0007669"/>
    <property type="project" value="InterPro"/>
</dbReference>
<dbReference type="KEGG" id="xcl:G4Z02_09330"/>
<dbReference type="Proteomes" id="UP000514720">
    <property type="component" value="Chromosome"/>
</dbReference>
<dbReference type="GO" id="GO:0004826">
    <property type="term" value="F:phenylalanine-tRNA ligase activity"/>
    <property type="evidence" value="ECO:0007669"/>
    <property type="project" value="InterPro"/>
</dbReference>
<keyword evidence="3" id="KW-1185">Reference proteome</keyword>
<dbReference type="PANTHER" id="PTHR39209:SF2">
    <property type="entry name" value="CYTOPLASMIC PROTEIN"/>
    <property type="match status" value="1"/>
</dbReference>
<name>A0A7L7KT00_9MOLU</name>
<accession>A0A7L7KT00</accession>